<evidence type="ECO:0000313" key="2">
    <source>
        <dbReference type="Proteomes" id="UP000322667"/>
    </source>
</evidence>
<keyword evidence="2" id="KW-1185">Reference proteome</keyword>
<accession>A0A5D2K7R2</accession>
<evidence type="ECO:0000313" key="1">
    <source>
        <dbReference type="EMBL" id="TYH62922.1"/>
    </source>
</evidence>
<organism evidence="1 2">
    <name type="scientific">Gossypium tomentosum</name>
    <name type="common">Hawaiian cotton</name>
    <name type="synonym">Gossypium sandvicense</name>
    <dbReference type="NCBI Taxonomy" id="34277"/>
    <lineage>
        <taxon>Eukaryota</taxon>
        <taxon>Viridiplantae</taxon>
        <taxon>Streptophyta</taxon>
        <taxon>Embryophyta</taxon>
        <taxon>Tracheophyta</taxon>
        <taxon>Spermatophyta</taxon>
        <taxon>Magnoliopsida</taxon>
        <taxon>eudicotyledons</taxon>
        <taxon>Gunneridae</taxon>
        <taxon>Pentapetalae</taxon>
        <taxon>rosids</taxon>
        <taxon>malvids</taxon>
        <taxon>Malvales</taxon>
        <taxon>Malvaceae</taxon>
        <taxon>Malvoideae</taxon>
        <taxon>Gossypium</taxon>
    </lineage>
</organism>
<name>A0A5D2K7R2_GOSTO</name>
<protein>
    <submittedName>
        <fullName evidence="1">Uncharacterized protein</fullName>
    </submittedName>
</protein>
<sequence length="49" mass="5545">MATKQRSFNDATPVWALENVGCARGTYCNVRASRAMFVGSWRRQFTSIC</sequence>
<gene>
    <name evidence="1" type="ORF">ES332_D07G154100v1</name>
</gene>
<dbReference type="AlphaFoldDB" id="A0A5D2K7R2"/>
<dbReference type="Proteomes" id="UP000322667">
    <property type="component" value="Chromosome D07"/>
</dbReference>
<dbReference type="EMBL" id="CM017629">
    <property type="protein sequence ID" value="TYH62922.1"/>
    <property type="molecule type" value="Genomic_DNA"/>
</dbReference>
<proteinExistence type="predicted"/>
<reference evidence="1 2" key="1">
    <citation type="submission" date="2019-07" db="EMBL/GenBank/DDBJ databases">
        <title>WGS assembly of Gossypium tomentosum.</title>
        <authorList>
            <person name="Chen Z.J."/>
            <person name="Sreedasyam A."/>
            <person name="Ando A."/>
            <person name="Song Q."/>
            <person name="De L."/>
            <person name="Hulse-Kemp A."/>
            <person name="Ding M."/>
            <person name="Ye W."/>
            <person name="Kirkbride R."/>
            <person name="Jenkins J."/>
            <person name="Plott C."/>
            <person name="Lovell J."/>
            <person name="Lin Y.-M."/>
            <person name="Vaughn R."/>
            <person name="Liu B."/>
            <person name="Li W."/>
            <person name="Simpson S."/>
            <person name="Scheffler B."/>
            <person name="Saski C."/>
            <person name="Grover C."/>
            <person name="Hu G."/>
            <person name="Conover J."/>
            <person name="Carlson J."/>
            <person name="Shu S."/>
            <person name="Boston L."/>
            <person name="Williams M."/>
            <person name="Peterson D."/>
            <person name="Mcgee K."/>
            <person name="Jones D."/>
            <person name="Wendel J."/>
            <person name="Stelly D."/>
            <person name="Grimwood J."/>
            <person name="Schmutz J."/>
        </authorList>
    </citation>
    <scope>NUCLEOTIDE SEQUENCE [LARGE SCALE GENOMIC DNA]</scope>
    <source>
        <strain evidence="1">7179.01</strain>
    </source>
</reference>